<sequence>MVIIGNGPSAITLSFFLAGNWPYYDVNSVHPNEELHSRISEATDEKSLVEMDLEYLCSGLNGRSINPVSNLFDALQHPEADFGADIPSTLVWHYQSDKAVDHIVIGDGYPGGAWYKMDDCKETLTISVASWMQLPDLQIKDWKQQNNRKESRVSLSTVAKYYKDYVQRKQLDKFFRNHSKVTELRYNTCAELWEVSGITCDEHSTVSNFKYITPRVVLATGCSDRPNKLNVSGESLPFVMHSLNELEKLLLNENNCAFSDPLLIVGGGLSAADAVIAARFRGIPVVHVFRKHPDDPSMIFNQLPENMYPEYHKVHSRMKGRVITKNYKPFAMHCVTKIRPNKEVVLKNLIGANFTEVSSTSVIRVSYVLLLIGMKPDLSFIKPKALRNNLAVKSNETVDSRTNPMKINPYTHECVNASNLYAAGPLVGDNFVRFVQGAALAITNHIVTSKEKTSKS</sequence>
<dbReference type="PANTHER" id="PTHR15192">
    <property type="entry name" value="PROTEIN CBG05349"/>
    <property type="match status" value="1"/>
</dbReference>
<dbReference type="Proteomes" id="UP000285301">
    <property type="component" value="Unassembled WGS sequence"/>
</dbReference>
<dbReference type="SUPFAM" id="SSF51905">
    <property type="entry name" value="FAD/NAD(P)-binding domain"/>
    <property type="match status" value="1"/>
</dbReference>
<dbReference type="Gene3D" id="3.50.50.60">
    <property type="entry name" value="FAD/NAD(P)-binding domain"/>
    <property type="match status" value="1"/>
</dbReference>
<keyword evidence="3" id="KW-1185">Reference proteome</keyword>
<dbReference type="EMBL" id="NCKU01001596">
    <property type="protein sequence ID" value="RWS11719.1"/>
    <property type="molecule type" value="Genomic_DNA"/>
</dbReference>
<reference evidence="1 3" key="1">
    <citation type="journal article" date="2018" name="Gigascience">
        <title>Genomes of trombidid mites reveal novel predicted allergens and laterally-transferred genes associated with secondary metabolism.</title>
        <authorList>
            <person name="Dong X."/>
            <person name="Chaisiri K."/>
            <person name="Xia D."/>
            <person name="Armstrong S.D."/>
            <person name="Fang Y."/>
            <person name="Donnelly M.J."/>
            <person name="Kadowaki T."/>
            <person name="McGarry J.W."/>
            <person name="Darby A.C."/>
            <person name="Makepeace B.L."/>
        </authorList>
    </citation>
    <scope>NUCLEOTIDE SEQUENCE [LARGE SCALE GENOMIC DNA]</scope>
    <source>
        <strain evidence="1">UoL-WK</strain>
    </source>
</reference>
<dbReference type="InterPro" id="IPR036188">
    <property type="entry name" value="FAD/NAD-bd_sf"/>
</dbReference>
<gene>
    <name evidence="1" type="ORF">B4U79_06540</name>
    <name evidence="2" type="ORF">B4U79_10991</name>
</gene>
<evidence type="ECO:0000313" key="2">
    <source>
        <dbReference type="EMBL" id="RWS11719.1"/>
    </source>
</evidence>
<dbReference type="PANTHER" id="PTHR15192:SF8">
    <property type="entry name" value="FAD_NAD(P)-BINDING DOMAIN-CONTAINING PROTEIN"/>
    <property type="match status" value="1"/>
</dbReference>
<protein>
    <submittedName>
        <fullName evidence="1">Oxidative stress-induced growth inhibitor 2-like protein</fullName>
    </submittedName>
</protein>
<comment type="caution">
    <text evidence="1">The sequence shown here is derived from an EMBL/GenBank/DDBJ whole genome shotgun (WGS) entry which is preliminary data.</text>
</comment>
<proteinExistence type="predicted"/>
<evidence type="ECO:0000313" key="1">
    <source>
        <dbReference type="EMBL" id="RWS11707.1"/>
    </source>
</evidence>
<accession>A0A3S3QNY1</accession>
<dbReference type="EMBL" id="NCKU01001598">
    <property type="protein sequence ID" value="RWS11707.1"/>
    <property type="molecule type" value="Genomic_DNA"/>
</dbReference>
<dbReference type="InterPro" id="IPR029731">
    <property type="entry name" value="OSGIN1/2"/>
</dbReference>
<dbReference type="OrthoDB" id="412005at2759"/>
<dbReference type="STRING" id="1965070.A0A3S3QNY1"/>
<reference evidence="1" key="2">
    <citation type="submission" date="2018-11" db="EMBL/GenBank/DDBJ databases">
        <title>Trombidioid mite genomics.</title>
        <authorList>
            <person name="Dong X."/>
        </authorList>
    </citation>
    <scope>NUCLEOTIDE SEQUENCE</scope>
    <source>
        <strain evidence="1">UoL-WK</strain>
    </source>
</reference>
<organism evidence="1 3">
    <name type="scientific">Dinothrombium tinctorium</name>
    <dbReference type="NCBI Taxonomy" id="1965070"/>
    <lineage>
        <taxon>Eukaryota</taxon>
        <taxon>Metazoa</taxon>
        <taxon>Ecdysozoa</taxon>
        <taxon>Arthropoda</taxon>
        <taxon>Chelicerata</taxon>
        <taxon>Arachnida</taxon>
        <taxon>Acari</taxon>
        <taxon>Acariformes</taxon>
        <taxon>Trombidiformes</taxon>
        <taxon>Prostigmata</taxon>
        <taxon>Anystina</taxon>
        <taxon>Parasitengona</taxon>
        <taxon>Trombidioidea</taxon>
        <taxon>Trombidiidae</taxon>
        <taxon>Dinothrombium</taxon>
    </lineage>
</organism>
<name>A0A3S3QNY1_9ACAR</name>
<dbReference type="AlphaFoldDB" id="A0A3S3QNY1"/>
<evidence type="ECO:0000313" key="3">
    <source>
        <dbReference type="Proteomes" id="UP000285301"/>
    </source>
</evidence>
<dbReference type="Pfam" id="PF13738">
    <property type="entry name" value="Pyr_redox_3"/>
    <property type="match status" value="1"/>
</dbReference>